<evidence type="ECO:0000256" key="3">
    <source>
        <dbReference type="ARBA" id="ARBA00022801"/>
    </source>
</evidence>
<dbReference type="PRINTS" id="PR00834">
    <property type="entry name" value="PROTEASES2C"/>
</dbReference>
<accession>A0A7V5LJ67</accession>
<protein>
    <submittedName>
        <fullName evidence="5">PDZ domain-containing protein</fullName>
    </submittedName>
</protein>
<dbReference type="InterPro" id="IPR043504">
    <property type="entry name" value="Peptidase_S1_PA_chymotrypsin"/>
</dbReference>
<dbReference type="SUPFAM" id="SSF50494">
    <property type="entry name" value="Trypsin-like serine proteases"/>
    <property type="match status" value="1"/>
</dbReference>
<feature type="non-terminal residue" evidence="5">
    <location>
        <position position="1"/>
    </location>
</feature>
<comment type="caution">
    <text evidence="5">The sequence shown here is derived from an EMBL/GenBank/DDBJ whole genome shotgun (WGS) entry which is preliminary data.</text>
</comment>
<keyword evidence="3" id="KW-0378">Hydrolase</keyword>
<dbReference type="SUPFAM" id="SSF50156">
    <property type="entry name" value="PDZ domain-like"/>
    <property type="match status" value="2"/>
</dbReference>
<dbReference type="PROSITE" id="PS50106">
    <property type="entry name" value="PDZ"/>
    <property type="match status" value="1"/>
</dbReference>
<keyword evidence="2" id="KW-0645">Protease</keyword>
<dbReference type="Proteomes" id="UP000886111">
    <property type="component" value="Unassembled WGS sequence"/>
</dbReference>
<dbReference type="PANTHER" id="PTHR22939:SF129">
    <property type="entry name" value="SERINE PROTEASE HTRA2, MITOCHONDRIAL"/>
    <property type="match status" value="1"/>
</dbReference>
<dbReference type="Gene3D" id="2.30.42.10">
    <property type="match status" value="2"/>
</dbReference>
<dbReference type="InterPro" id="IPR009003">
    <property type="entry name" value="Peptidase_S1_PA"/>
</dbReference>
<dbReference type="Pfam" id="PF13365">
    <property type="entry name" value="Trypsin_2"/>
    <property type="match status" value="1"/>
</dbReference>
<dbReference type="InterPro" id="IPR036034">
    <property type="entry name" value="PDZ_sf"/>
</dbReference>
<evidence type="ECO:0000313" key="5">
    <source>
        <dbReference type="EMBL" id="HHE55196.1"/>
    </source>
</evidence>
<evidence type="ECO:0000259" key="4">
    <source>
        <dbReference type="PROSITE" id="PS50106"/>
    </source>
</evidence>
<dbReference type="InterPro" id="IPR001478">
    <property type="entry name" value="PDZ"/>
</dbReference>
<proteinExistence type="inferred from homology"/>
<dbReference type="SMART" id="SM00228">
    <property type="entry name" value="PDZ"/>
    <property type="match status" value="2"/>
</dbReference>
<dbReference type="AlphaFoldDB" id="A0A7V5LJ67"/>
<dbReference type="PANTHER" id="PTHR22939">
    <property type="entry name" value="SERINE PROTEASE FAMILY S1C HTRA-RELATED"/>
    <property type="match status" value="1"/>
</dbReference>
<dbReference type="InterPro" id="IPR001940">
    <property type="entry name" value="Peptidase_S1C"/>
</dbReference>
<evidence type="ECO:0000256" key="1">
    <source>
        <dbReference type="ARBA" id="ARBA00010541"/>
    </source>
</evidence>
<dbReference type="EMBL" id="DRTD01000395">
    <property type="protein sequence ID" value="HHE55196.1"/>
    <property type="molecule type" value="Genomic_DNA"/>
</dbReference>
<feature type="domain" description="PDZ" evidence="4">
    <location>
        <begin position="199"/>
        <end position="281"/>
    </location>
</feature>
<sequence>IEDKERVKRHLTGIIVDDRGLILTSSAIYPAKIEFSASFNMMASAKIPTEIKVKFKNGIDLPAKFIGKDDDLGIAFIQLTDFLQTVGVQFSKTNKLNIGQEIFLLTHLPESYDFNPIIVKRRINSIAGGNEPRYYFEKNFSSLTNFGLAIDASGRAVGYFYGGDRPVVNRLPFSGISSGGLAQIVLFNRFAEQVKQPPVFKHKRTVRKKWLGIYMQPFTRDLARYFGQPDLQGILINTVIKNSPAESAGLLPGDVITKINEQPLVAEKDSDLETLRQIIRNQKADTVVLEIFRTQHFVLKKVNLRGSPISQFMAEEVANPELDFSVKELTRDVILNRNLPPDTKGVWVSRVERAGWADIAGLQIGDLLLAINDVKIQSIEDIKKIFKQIEESKPKFVKLFVQHSGNTRFIFIKTNYQTRRGDE</sequence>
<dbReference type="Pfam" id="PF17820">
    <property type="entry name" value="PDZ_6"/>
    <property type="match status" value="2"/>
</dbReference>
<organism evidence="5">
    <name type="scientific">Caldithrix abyssi</name>
    <dbReference type="NCBI Taxonomy" id="187145"/>
    <lineage>
        <taxon>Bacteria</taxon>
        <taxon>Pseudomonadati</taxon>
        <taxon>Calditrichota</taxon>
        <taxon>Calditrichia</taxon>
        <taxon>Calditrichales</taxon>
        <taxon>Calditrichaceae</taxon>
        <taxon>Caldithrix</taxon>
    </lineage>
</organism>
<comment type="similarity">
    <text evidence="1">Belongs to the peptidase S1C family.</text>
</comment>
<dbReference type="InterPro" id="IPR041489">
    <property type="entry name" value="PDZ_6"/>
</dbReference>
<gene>
    <name evidence="5" type="ORF">ENL21_05395</name>
</gene>
<evidence type="ECO:0000256" key="2">
    <source>
        <dbReference type="ARBA" id="ARBA00022670"/>
    </source>
</evidence>
<reference evidence="5" key="1">
    <citation type="journal article" date="2020" name="mSystems">
        <title>Genome- and Community-Level Interaction Insights into Carbon Utilization and Element Cycling Functions of Hydrothermarchaeota in Hydrothermal Sediment.</title>
        <authorList>
            <person name="Zhou Z."/>
            <person name="Liu Y."/>
            <person name="Xu W."/>
            <person name="Pan J."/>
            <person name="Luo Z.H."/>
            <person name="Li M."/>
        </authorList>
    </citation>
    <scope>NUCLEOTIDE SEQUENCE [LARGE SCALE GENOMIC DNA]</scope>
    <source>
        <strain evidence="5">HyVt-76</strain>
    </source>
</reference>
<name>A0A7V5LJ67_CALAY</name>
<dbReference type="GO" id="GO:0006508">
    <property type="term" value="P:proteolysis"/>
    <property type="evidence" value="ECO:0007669"/>
    <property type="project" value="UniProtKB-KW"/>
</dbReference>
<dbReference type="GO" id="GO:0004252">
    <property type="term" value="F:serine-type endopeptidase activity"/>
    <property type="evidence" value="ECO:0007669"/>
    <property type="project" value="InterPro"/>
</dbReference>
<dbReference type="Gene3D" id="2.40.10.10">
    <property type="entry name" value="Trypsin-like serine proteases"/>
    <property type="match status" value="1"/>
</dbReference>